<evidence type="ECO:0000313" key="3">
    <source>
        <dbReference type="Proteomes" id="UP000663505"/>
    </source>
</evidence>
<dbReference type="AlphaFoldDB" id="A0A9X7VZP6"/>
<proteinExistence type="predicted"/>
<feature type="compositionally biased region" description="Polar residues" evidence="1">
    <location>
        <begin position="83"/>
        <end position="111"/>
    </location>
</feature>
<dbReference type="Proteomes" id="UP000663505">
    <property type="component" value="Chromosome"/>
</dbReference>
<feature type="region of interest" description="Disordered" evidence="1">
    <location>
        <begin position="72"/>
        <end position="111"/>
    </location>
</feature>
<organism evidence="2 3">
    <name type="scientific">Alicyclobacillus mengziensis</name>
    <dbReference type="NCBI Taxonomy" id="2931921"/>
    <lineage>
        <taxon>Bacteria</taxon>
        <taxon>Bacillati</taxon>
        <taxon>Bacillota</taxon>
        <taxon>Bacilli</taxon>
        <taxon>Bacillales</taxon>
        <taxon>Alicyclobacillaceae</taxon>
        <taxon>Alicyclobacillus</taxon>
    </lineage>
</organism>
<gene>
    <name evidence="2" type="ORF">JZ786_01510</name>
</gene>
<reference evidence="2 3" key="1">
    <citation type="submission" date="2021-02" db="EMBL/GenBank/DDBJ databases">
        <title>Alicyclobacillus curvatus sp. nov. and Alicyclobacillus mengziensis sp. nov., two acidophilic bacteria isolated from acid mine drainage.</title>
        <authorList>
            <person name="Huang Y."/>
        </authorList>
    </citation>
    <scope>NUCLEOTIDE SEQUENCE [LARGE SCALE GENOMIC DNA]</scope>
    <source>
        <strain evidence="2 3">S30H14</strain>
    </source>
</reference>
<dbReference type="KEGG" id="afx:JZ786_01510"/>
<sequence length="137" mass="15349">MRKRRSTVYVSPGKDVTLYVPADTPREVIDYLNHLKDEGQFSQGVMDILIESITGKDVTQFVPKESATVGALDDHDAALHDQYSGTSKLERVPTTSTDPPESIPEPTQQRSNFHLRMADIFRQAQKNTSKLADDTED</sequence>
<dbReference type="RefSeq" id="WP_206657098.1">
    <property type="nucleotide sequence ID" value="NZ_CP071182.1"/>
</dbReference>
<protein>
    <submittedName>
        <fullName evidence="2">Uncharacterized protein</fullName>
    </submittedName>
</protein>
<evidence type="ECO:0000256" key="1">
    <source>
        <dbReference type="SAM" id="MobiDB-lite"/>
    </source>
</evidence>
<keyword evidence="3" id="KW-1185">Reference proteome</keyword>
<evidence type="ECO:0000313" key="2">
    <source>
        <dbReference type="EMBL" id="QSO47755.1"/>
    </source>
</evidence>
<dbReference type="EMBL" id="CP071182">
    <property type="protein sequence ID" value="QSO47755.1"/>
    <property type="molecule type" value="Genomic_DNA"/>
</dbReference>
<name>A0A9X7VZP6_9BACL</name>
<accession>A0A9X7VZP6</accession>